<evidence type="ECO:0000256" key="1">
    <source>
        <dbReference type="SAM" id="Phobius"/>
    </source>
</evidence>
<keyword evidence="1" id="KW-0812">Transmembrane</keyword>
<feature type="transmembrane region" description="Helical" evidence="1">
    <location>
        <begin position="172"/>
        <end position="191"/>
    </location>
</feature>
<evidence type="ECO:0000313" key="2">
    <source>
        <dbReference type="EMBL" id="QBK89274.1"/>
    </source>
</evidence>
<feature type="transmembrane region" description="Helical" evidence="1">
    <location>
        <begin position="203"/>
        <end position="222"/>
    </location>
</feature>
<name>A0A4D5XEU9_9VIRU</name>
<sequence length="511" mass="58529">MNSKEEKPLIIPIKDAPIQFRIFLSCYGPKKSKDEAINSIINNLKIIGKRFPHINKKFDDDKMKQFLYKLSNDKNAEKKFMYEMDTYIKNTILKDLKKYDKDIEQKIRTNVVQLEKLAFPILEDKETYKYIQEGGLPHWLKSVEHGIWWVILGKYADLEKIKLGFKKIFGKFYKIVMWIVLYTLFPIWTIQQKLNKLPWWLKWISWMHAGYIFFIDIVLQILTFLPKPFGWIFSLITIAFSFMKFDLNGVVAGLLTIIPILGDAAGGGLKVTGKVAKLVEFIFKPAKVVLGWSEGLVDIIKFGGKFDKAAIEISEFFLKHGEDGVEIIELFVKSEGKIAKGSQEIVNFLAKHEKLILKNSKEVVSVGETIAEHGSKYGDKLLHLVKFGKSYPGKVAAIVGTGTTKLTRKGVKYAEAKAIEIAKEKGKKYIESVQEELQEKALKGISIRDDDKVPEKIYIKDQGGGLPKLPLSNNIKKYQYEKLPKLPLSNDIKKYQYKLPKLPKLSLSINI</sequence>
<keyword evidence="1" id="KW-0472">Membrane</keyword>
<accession>A0A4D5XEU9</accession>
<reference evidence="2" key="1">
    <citation type="journal article" date="2019" name="MBio">
        <title>Virus Genomes from Deep Sea Sediments Expand the Ocean Megavirome and Support Independent Origins of Viral Gigantism.</title>
        <authorList>
            <person name="Backstrom D."/>
            <person name="Yutin N."/>
            <person name="Jorgensen S.L."/>
            <person name="Dharamshi J."/>
            <person name="Homa F."/>
            <person name="Zaremba-Niedwiedzka K."/>
            <person name="Spang A."/>
            <person name="Wolf Y.I."/>
            <person name="Koonin E.V."/>
            <person name="Ettema T.J."/>
        </authorList>
    </citation>
    <scope>NUCLEOTIDE SEQUENCE</scope>
</reference>
<proteinExistence type="predicted"/>
<organism evidence="2">
    <name type="scientific">Mimivirus LCMiAC02</name>
    <dbReference type="NCBI Taxonomy" id="2506609"/>
    <lineage>
        <taxon>Viruses</taxon>
        <taxon>Varidnaviria</taxon>
        <taxon>Bamfordvirae</taxon>
        <taxon>Nucleocytoviricota</taxon>
        <taxon>Megaviricetes</taxon>
        <taxon>Imitervirales</taxon>
        <taxon>Mimiviridae</taxon>
        <taxon>Klosneuvirinae</taxon>
    </lineage>
</organism>
<feature type="transmembrane region" description="Helical" evidence="1">
    <location>
        <begin position="251"/>
        <end position="269"/>
    </location>
</feature>
<dbReference type="EMBL" id="MK500411">
    <property type="protein sequence ID" value="QBK89274.1"/>
    <property type="molecule type" value="Genomic_DNA"/>
</dbReference>
<gene>
    <name evidence="2" type="ORF">LCMiAC02_03690</name>
</gene>
<protein>
    <submittedName>
        <fullName evidence="2">Uncharacterized protein</fullName>
    </submittedName>
</protein>
<keyword evidence="1" id="KW-1133">Transmembrane helix</keyword>